<reference evidence="1 2" key="1">
    <citation type="submission" date="2019-12" db="EMBL/GenBank/DDBJ databases">
        <title>Hymenobacter sp. HMF4947 Genome sequencing and assembly.</title>
        <authorList>
            <person name="Kang H."/>
            <person name="Cha I."/>
            <person name="Kim H."/>
            <person name="Joh K."/>
        </authorList>
    </citation>
    <scope>NUCLEOTIDE SEQUENCE [LARGE SCALE GENOMIC DNA]</scope>
    <source>
        <strain evidence="1 2">HMF4947</strain>
    </source>
</reference>
<sequence length="165" mass="18256">MCPTPRKLNWLGCLLGVLLAWAGGLPAVQAQVPSLLIGKWEVRQISFIADRAVPDSILHQMDNPQVAALNNEIRDGAAHLVVEFRADGTYLFVLTNAGRVERTEHGTYAVHDHTLLGQSPTTEGGSSFNDQHLERLTRRTLIVTFQAGPELPDVLEEVEYHRLTP</sequence>
<evidence type="ECO:0008006" key="3">
    <source>
        <dbReference type="Google" id="ProtNLM"/>
    </source>
</evidence>
<dbReference type="AlphaFoldDB" id="A0A7K1TCL2"/>
<keyword evidence="2" id="KW-1185">Reference proteome</keyword>
<dbReference type="RefSeq" id="WP_157563700.1">
    <property type="nucleotide sequence ID" value="NZ_WQKZ01000002.1"/>
</dbReference>
<name>A0A7K1TCL2_9BACT</name>
<accession>A0A7K1TCL2</accession>
<gene>
    <name evidence="1" type="ORF">GO988_07315</name>
</gene>
<dbReference type="EMBL" id="WQKZ01000002">
    <property type="protein sequence ID" value="MVN76130.1"/>
    <property type="molecule type" value="Genomic_DNA"/>
</dbReference>
<organism evidence="1 2">
    <name type="scientific">Hymenobacter ginkgonis</name>
    <dbReference type="NCBI Taxonomy" id="2682976"/>
    <lineage>
        <taxon>Bacteria</taxon>
        <taxon>Pseudomonadati</taxon>
        <taxon>Bacteroidota</taxon>
        <taxon>Cytophagia</taxon>
        <taxon>Cytophagales</taxon>
        <taxon>Hymenobacteraceae</taxon>
        <taxon>Hymenobacter</taxon>
    </lineage>
</organism>
<comment type="caution">
    <text evidence="1">The sequence shown here is derived from an EMBL/GenBank/DDBJ whole genome shotgun (WGS) entry which is preliminary data.</text>
</comment>
<proteinExistence type="predicted"/>
<evidence type="ECO:0000313" key="1">
    <source>
        <dbReference type="EMBL" id="MVN76130.1"/>
    </source>
</evidence>
<protein>
    <recommendedName>
        <fullName evidence="3">Lipocalin-like domain-containing protein</fullName>
    </recommendedName>
</protein>
<evidence type="ECO:0000313" key="2">
    <source>
        <dbReference type="Proteomes" id="UP000441336"/>
    </source>
</evidence>
<dbReference type="Proteomes" id="UP000441336">
    <property type="component" value="Unassembled WGS sequence"/>
</dbReference>